<gene>
    <name evidence="2" type="ORF">SAMN06297382_1252</name>
</gene>
<dbReference type="SUPFAM" id="SSF52540">
    <property type="entry name" value="P-loop containing nucleoside triphosphate hydrolases"/>
    <property type="match status" value="1"/>
</dbReference>
<dbReference type="PANTHER" id="PTHR11669">
    <property type="entry name" value="REPLICATION FACTOR C / DNA POLYMERASE III GAMMA-TAU SUBUNIT"/>
    <property type="match status" value="1"/>
</dbReference>
<proteinExistence type="predicted"/>
<dbReference type="GO" id="GO:0006261">
    <property type="term" value="P:DNA-templated DNA replication"/>
    <property type="evidence" value="ECO:0007669"/>
    <property type="project" value="TreeGrafter"/>
</dbReference>
<dbReference type="InterPro" id="IPR050238">
    <property type="entry name" value="DNA_Rep/Repair_Clamp_Loader"/>
</dbReference>
<dbReference type="SMART" id="SM00382">
    <property type="entry name" value="AAA"/>
    <property type="match status" value="1"/>
</dbReference>
<dbReference type="RefSeq" id="WP_089411729.1">
    <property type="nucleotide sequence ID" value="NZ_FZQA01000002.1"/>
</dbReference>
<dbReference type="EMBL" id="FZQA01000002">
    <property type="protein sequence ID" value="SNT72215.1"/>
    <property type="molecule type" value="Genomic_DNA"/>
</dbReference>
<evidence type="ECO:0000313" key="3">
    <source>
        <dbReference type="Proteomes" id="UP000198346"/>
    </source>
</evidence>
<protein>
    <submittedName>
        <fullName evidence="2">DNA polymerase-3 subunit delta</fullName>
    </submittedName>
</protein>
<dbReference type="InterPro" id="IPR003593">
    <property type="entry name" value="AAA+_ATPase"/>
</dbReference>
<dbReference type="AlphaFoldDB" id="A0A239PPL9"/>
<evidence type="ECO:0000313" key="2">
    <source>
        <dbReference type="EMBL" id="SNT72215.1"/>
    </source>
</evidence>
<name>A0A239PPL9_9PROT</name>
<dbReference type="Pfam" id="PF13177">
    <property type="entry name" value="DNA_pol3_delta2"/>
    <property type="match status" value="1"/>
</dbReference>
<dbReference type="OrthoDB" id="9811073at2"/>
<keyword evidence="3" id="KW-1185">Reference proteome</keyword>
<dbReference type="Proteomes" id="UP000198346">
    <property type="component" value="Unassembled WGS sequence"/>
</dbReference>
<evidence type="ECO:0000259" key="1">
    <source>
        <dbReference type="SMART" id="SM00382"/>
    </source>
</evidence>
<feature type="domain" description="AAA+ ATPase" evidence="1">
    <location>
        <begin position="40"/>
        <end position="194"/>
    </location>
</feature>
<accession>A0A239PPL9</accession>
<dbReference type="NCBIfam" id="NF005677">
    <property type="entry name" value="PRK07471.1"/>
    <property type="match status" value="1"/>
</dbReference>
<dbReference type="GO" id="GO:0009360">
    <property type="term" value="C:DNA polymerase III complex"/>
    <property type="evidence" value="ECO:0007669"/>
    <property type="project" value="TreeGrafter"/>
</dbReference>
<dbReference type="Gene3D" id="3.40.50.300">
    <property type="entry name" value="P-loop containing nucleotide triphosphate hydrolases"/>
    <property type="match status" value="1"/>
</dbReference>
<dbReference type="PANTHER" id="PTHR11669:SF8">
    <property type="entry name" value="DNA POLYMERASE III SUBUNIT DELTA"/>
    <property type="match status" value="1"/>
</dbReference>
<organism evidence="2 3">
    <name type="scientific">Amphiplicatus metriothermophilus</name>
    <dbReference type="NCBI Taxonomy" id="1519374"/>
    <lineage>
        <taxon>Bacteria</taxon>
        <taxon>Pseudomonadati</taxon>
        <taxon>Pseudomonadota</taxon>
        <taxon>Alphaproteobacteria</taxon>
        <taxon>Parvularculales</taxon>
        <taxon>Parvularculaceae</taxon>
        <taxon>Amphiplicatus</taxon>
    </lineage>
</organism>
<dbReference type="InterPro" id="IPR027417">
    <property type="entry name" value="P-loop_NTPase"/>
</dbReference>
<sequence length="349" mass="36501">MAERTPDSAPALTPPWMRERIVGRDALEARLRAAIDQGDLSHGWLLAGPKGAGKATLAYRIARALLDPDALAAADSLQVPADSKVFRLVAGKAHPDLFVAERLFDEKTGRHQTEITVETIRNLTAFLNRTASQGGWRVAVIDAADEMNPNAANALLKALEEPPAKTALLLVSHAPGGLLATIRSRCRRIDLRPVADETVAALVENELSFSAAEARRVAAAARGRPGYALTLAAGEGAEAVAAAEGFIAAAVEGGDLSAVAGGLTGKAGGERWPLFVALLLEALREAASRAATGAPPAGLLARAAPPRLLEAHDRIGALARRGEAVNLDRVQLALAMGRILRDALQSRAV</sequence>
<reference evidence="2 3" key="1">
    <citation type="submission" date="2017-07" db="EMBL/GenBank/DDBJ databases">
        <authorList>
            <person name="Sun Z.S."/>
            <person name="Albrecht U."/>
            <person name="Echele G."/>
            <person name="Lee C.C."/>
        </authorList>
    </citation>
    <scope>NUCLEOTIDE SEQUENCE [LARGE SCALE GENOMIC DNA]</scope>
    <source>
        <strain evidence="2 3">CGMCC 1.12710</strain>
    </source>
</reference>